<protein>
    <recommendedName>
        <fullName evidence="4">Lipoprotein</fullName>
    </recommendedName>
</protein>
<evidence type="ECO:0008006" key="4">
    <source>
        <dbReference type="Google" id="ProtNLM"/>
    </source>
</evidence>
<name>A0A2P2EAR0_9PROT</name>
<evidence type="ECO:0000313" key="3">
    <source>
        <dbReference type="Proteomes" id="UP000245086"/>
    </source>
</evidence>
<dbReference type="OrthoDB" id="8480050at2"/>
<evidence type="ECO:0000313" key="2">
    <source>
        <dbReference type="EMBL" id="GBF58144.1"/>
    </source>
</evidence>
<feature type="chain" id="PRO_5015150676" description="Lipoprotein" evidence="1">
    <location>
        <begin position="25"/>
        <end position="133"/>
    </location>
</feature>
<gene>
    <name evidence="2" type="ORF">PbB2_01815</name>
</gene>
<reference evidence="2 3" key="1">
    <citation type="journal article" date="2018" name="Genome Announc.">
        <title>Draft Genome Sequence of "Candidatus Phycosocius bacilliformis," an Alphaproteobacterial Ectosymbiont of the Hydrocarbon-Producing Green Alga Botryococcus braunii.</title>
        <authorList>
            <person name="Tanabe Y."/>
            <person name="Yamaguchi H."/>
            <person name="Watanabe M.M."/>
        </authorList>
    </citation>
    <scope>NUCLEOTIDE SEQUENCE [LARGE SCALE GENOMIC DNA]</scope>
    <source>
        <strain evidence="2 3">BOTRYCO-2</strain>
    </source>
</reference>
<feature type="signal peptide" evidence="1">
    <location>
        <begin position="1"/>
        <end position="24"/>
    </location>
</feature>
<keyword evidence="3" id="KW-1185">Reference proteome</keyword>
<dbReference type="Proteomes" id="UP000245086">
    <property type="component" value="Unassembled WGS sequence"/>
</dbReference>
<accession>A0A2P2EAR0</accession>
<sequence>MTRSTLFALGVAALLLAGCGQSQGSADSALKDLKTAAVDVAGDAAKSVGDVLDTKMVCQLAGQSETFCGCLQSELGPKLKPEHIDAVTAIVKTSIDGSIDSAVKTATSLDPKTRSGLVSCAAKAAITEAIGGQ</sequence>
<dbReference type="RefSeq" id="WP_108985012.1">
    <property type="nucleotide sequence ID" value="NZ_BFBR01000005.1"/>
</dbReference>
<organism evidence="2 3">
    <name type="scientific">Candidatus Phycosocius bacilliformis</name>
    <dbReference type="NCBI Taxonomy" id="1445552"/>
    <lineage>
        <taxon>Bacteria</taxon>
        <taxon>Pseudomonadati</taxon>
        <taxon>Pseudomonadota</taxon>
        <taxon>Alphaproteobacteria</taxon>
        <taxon>Caulobacterales</taxon>
        <taxon>Caulobacterales incertae sedis</taxon>
        <taxon>Candidatus Phycosocius</taxon>
    </lineage>
</organism>
<dbReference type="EMBL" id="BFBR01000005">
    <property type="protein sequence ID" value="GBF58144.1"/>
    <property type="molecule type" value="Genomic_DNA"/>
</dbReference>
<keyword evidence="1" id="KW-0732">Signal</keyword>
<dbReference type="AlphaFoldDB" id="A0A2P2EAR0"/>
<dbReference type="PROSITE" id="PS51257">
    <property type="entry name" value="PROKAR_LIPOPROTEIN"/>
    <property type="match status" value="1"/>
</dbReference>
<proteinExistence type="predicted"/>
<evidence type="ECO:0000256" key="1">
    <source>
        <dbReference type="SAM" id="SignalP"/>
    </source>
</evidence>
<comment type="caution">
    <text evidence="2">The sequence shown here is derived from an EMBL/GenBank/DDBJ whole genome shotgun (WGS) entry which is preliminary data.</text>
</comment>